<feature type="transmembrane region" description="Helical" evidence="1">
    <location>
        <begin position="137"/>
        <end position="159"/>
    </location>
</feature>
<evidence type="ECO:0000313" key="3">
    <source>
        <dbReference type="Proteomes" id="UP000185568"/>
    </source>
</evidence>
<keyword evidence="3" id="KW-1185">Reference proteome</keyword>
<feature type="transmembrane region" description="Helical" evidence="1">
    <location>
        <begin position="44"/>
        <end position="64"/>
    </location>
</feature>
<feature type="transmembrane region" description="Helical" evidence="1">
    <location>
        <begin position="97"/>
        <end position="116"/>
    </location>
</feature>
<keyword evidence="1" id="KW-0812">Transmembrane</keyword>
<feature type="transmembrane region" description="Helical" evidence="1">
    <location>
        <begin position="328"/>
        <end position="349"/>
    </location>
</feature>
<name>A0A1Q8Q1S3_9BACI</name>
<evidence type="ECO:0000256" key="1">
    <source>
        <dbReference type="SAM" id="Phobius"/>
    </source>
</evidence>
<dbReference type="EMBL" id="MSDU01000061">
    <property type="protein sequence ID" value="OLN21261.1"/>
    <property type="molecule type" value="Genomic_DNA"/>
</dbReference>
<feature type="transmembrane region" description="Helical" evidence="1">
    <location>
        <begin position="369"/>
        <end position="396"/>
    </location>
</feature>
<feature type="transmembrane region" description="Helical" evidence="1">
    <location>
        <begin position="21"/>
        <end position="38"/>
    </location>
</feature>
<evidence type="ECO:0000313" key="2">
    <source>
        <dbReference type="EMBL" id="OLN21261.1"/>
    </source>
</evidence>
<comment type="caution">
    <text evidence="2">The sequence shown here is derived from an EMBL/GenBank/DDBJ whole genome shotgun (WGS) entry which is preliminary data.</text>
</comment>
<dbReference type="OrthoDB" id="2960907at2"/>
<sequence>MISLSDYESLGMQHLLIRIKSTIFTLSVGLFLIFQLVPFAELGVLLSIFSMIAIALSLLSCTFFTRLMSIVFLFLGTLMVVRKGIDFSYYVQLYGDMLYLLALFSIVPLLSLPIQAGGHREAFKQLFQGRIHSSSHLYRTITGLSYFLGSFLNMAAVPITHASVKSTVDAWPIEKPDRFLAGSIIQGYSLPIMWTPLSGILGVVLHVTKVEWLHIFPILLCISLVSLGFNWIIFTLVERVKQSGVAPKETAAAEASPLFYGKISQIVLAIILLLFLIVGTDAVFSLGLVVSVTLLTLPFAWIWCLLLRKNTEFLPGVKHHFTHKIADMSDSFAIFLSAGFFVQALHYSGQDRLVNQLFVQFSELAGVQLFLISLPFLTLLFSFIGMHPIVVVTLLAQSLKPDVLGITPEQMAVAFLGGAVLTFYLGPFSGTLGLMSSIINVRPMRIAGWSLLYAAAFSLVLTISVLFI</sequence>
<feature type="transmembrane region" description="Helical" evidence="1">
    <location>
        <begin position="284"/>
        <end position="307"/>
    </location>
</feature>
<feature type="transmembrane region" description="Helical" evidence="1">
    <location>
        <begin position="446"/>
        <end position="467"/>
    </location>
</feature>
<keyword evidence="1" id="KW-1133">Transmembrane helix</keyword>
<feature type="transmembrane region" description="Helical" evidence="1">
    <location>
        <begin position="215"/>
        <end position="237"/>
    </location>
</feature>
<feature type="transmembrane region" description="Helical" evidence="1">
    <location>
        <begin position="403"/>
        <end position="426"/>
    </location>
</feature>
<dbReference type="AlphaFoldDB" id="A0A1Q8Q1S3"/>
<proteinExistence type="predicted"/>
<feature type="transmembrane region" description="Helical" evidence="1">
    <location>
        <begin position="258"/>
        <end position="278"/>
    </location>
</feature>
<gene>
    <name evidence="2" type="ORF">BTO30_15875</name>
</gene>
<keyword evidence="1" id="KW-0472">Membrane</keyword>
<reference evidence="2 3" key="1">
    <citation type="submission" date="2016-12" db="EMBL/GenBank/DDBJ databases">
        <title>Domibacillus antri genome sequencing.</title>
        <authorList>
            <person name="Verma A."/>
            <person name="Krishnamurthi S."/>
        </authorList>
    </citation>
    <scope>NUCLEOTIDE SEQUENCE [LARGE SCALE GENOMIC DNA]</scope>
    <source>
        <strain evidence="2 3">XD80</strain>
    </source>
</reference>
<dbReference type="Proteomes" id="UP000185568">
    <property type="component" value="Unassembled WGS sequence"/>
</dbReference>
<protein>
    <submittedName>
        <fullName evidence="2">Uncharacterized protein</fullName>
    </submittedName>
</protein>
<dbReference type="STRING" id="1714264.BTO30_15875"/>
<feature type="transmembrane region" description="Helical" evidence="1">
    <location>
        <begin position="71"/>
        <end position="91"/>
    </location>
</feature>
<dbReference type="RefSeq" id="WP_075399672.1">
    <property type="nucleotide sequence ID" value="NZ_MSDU01000061.1"/>
</dbReference>
<organism evidence="2 3">
    <name type="scientific">Domibacillus antri</name>
    <dbReference type="NCBI Taxonomy" id="1714264"/>
    <lineage>
        <taxon>Bacteria</taxon>
        <taxon>Bacillati</taxon>
        <taxon>Bacillota</taxon>
        <taxon>Bacilli</taxon>
        <taxon>Bacillales</taxon>
        <taxon>Bacillaceae</taxon>
        <taxon>Domibacillus</taxon>
    </lineage>
</organism>
<accession>A0A1Q8Q1S3</accession>